<feature type="repeat" description="PPR" evidence="3">
    <location>
        <begin position="492"/>
        <end position="526"/>
    </location>
</feature>
<feature type="repeat" description="PPR" evidence="3">
    <location>
        <begin position="632"/>
        <end position="667"/>
    </location>
</feature>
<comment type="similarity">
    <text evidence="2">Belongs to the PPR family. PCMP-E subfamily.</text>
</comment>
<dbReference type="OrthoDB" id="185373at2759"/>
<dbReference type="GO" id="GO:0003723">
    <property type="term" value="F:RNA binding"/>
    <property type="evidence" value="ECO:0007669"/>
    <property type="project" value="InterPro"/>
</dbReference>
<dbReference type="NCBIfam" id="TIGR00756">
    <property type="entry name" value="PPR"/>
    <property type="match status" value="4"/>
</dbReference>
<evidence type="ECO:0000313" key="5">
    <source>
        <dbReference type="EMBL" id="KAE8098688.1"/>
    </source>
</evidence>
<feature type="region of interest" description="Disordered" evidence="4">
    <location>
        <begin position="1"/>
        <end position="23"/>
    </location>
</feature>
<gene>
    <name evidence="5" type="ORF">FH972_016732</name>
</gene>
<dbReference type="InterPro" id="IPR002885">
    <property type="entry name" value="PPR_rpt"/>
</dbReference>
<sequence length="811" mass="90864">MAVEEYEQVLRSEPVEERQPGDRHEEIWKAPSVERLKANWDAALNIKDGRVGMGVTTKEILRVEGDAKNVGEAVQCRMGNWSIIGHVVADAKILCNKFDEWDINYVGRQANFSAHHLAKLAARMGIDKQWLKEIIDCISETIRKEQSTHAFLVVSEGLGPVTVVSKLMSLYAQFNDLQSVVRVVNSLEVPHTMAWNVTIKSHVGSGFFDSAFLLYKTMRGLGVAHDSFTFPIVNQAVSALQSDATYGEMVHCVSIKMGFGFDVYFCNTMIEVYVKCGYIGYALKLFDQMSHRDLVSWTSVISGYVGEGNISGAFDLLKEMRVEYEPNAVTMMVILQGCCASESLIEGRQLHGYTIKNGLLIDGSVQNSVLRMYTKTGSVEEVESFFSEIDRRDNVSWNILIPFYSLKGDIANLMNRLNKMQGISALSIESLTLLISAFAKFSDLFQGEQIHCLAIKTGFHDDVLLTTLLDFYAKCGKIEISAELFREICQKNSVAYGAMMSGFIQNGYIKDAINLFHQMQAENVELGAETLRSVLDAYTHLGALQLGKAIHGYFIRNLFYRSNEETTHLETSILNMYIRCGGISSARVCFSNILVKDLVTWTTMIEGFGTHGLGFEALELFGLMLEERIKPNSVTFLSLLSACSHSGLVREGCEVYFVMKWKFGIEPELDHCTCMVDLLGRHGKLKEALAIILKMVIFPDSRIWGALLAASKIHGDTKLGKYTAARLLDLEPDNVGYHTLLSNVQASVGQWDEVEEVRTVMNKEDLKKKPGWSCIEAKGMIHGFVSADRSHQHVEEIYDVLQCLSRMIQEF</sequence>
<feature type="compositionally biased region" description="Basic and acidic residues" evidence="4">
    <location>
        <begin position="8"/>
        <end position="23"/>
    </location>
</feature>
<dbReference type="Pfam" id="PF13041">
    <property type="entry name" value="PPR_2"/>
    <property type="match status" value="3"/>
</dbReference>
<organism evidence="5 6">
    <name type="scientific">Carpinus fangiana</name>
    <dbReference type="NCBI Taxonomy" id="176857"/>
    <lineage>
        <taxon>Eukaryota</taxon>
        <taxon>Viridiplantae</taxon>
        <taxon>Streptophyta</taxon>
        <taxon>Embryophyta</taxon>
        <taxon>Tracheophyta</taxon>
        <taxon>Spermatophyta</taxon>
        <taxon>Magnoliopsida</taxon>
        <taxon>eudicotyledons</taxon>
        <taxon>Gunneridae</taxon>
        <taxon>Pentapetalae</taxon>
        <taxon>rosids</taxon>
        <taxon>fabids</taxon>
        <taxon>Fagales</taxon>
        <taxon>Betulaceae</taxon>
        <taxon>Carpinus</taxon>
    </lineage>
</organism>
<dbReference type="PANTHER" id="PTHR24015">
    <property type="entry name" value="OS07G0578800 PROTEIN-RELATED"/>
    <property type="match status" value="1"/>
</dbReference>
<dbReference type="Gene3D" id="1.25.40.10">
    <property type="entry name" value="Tetratricopeptide repeat domain"/>
    <property type="match status" value="4"/>
</dbReference>
<dbReference type="InterPro" id="IPR046848">
    <property type="entry name" value="E_motif"/>
</dbReference>
<evidence type="ECO:0000256" key="3">
    <source>
        <dbReference type="PROSITE-ProRule" id="PRU00708"/>
    </source>
</evidence>
<dbReference type="Pfam" id="PF01535">
    <property type="entry name" value="PPR"/>
    <property type="match status" value="4"/>
</dbReference>
<protein>
    <submittedName>
        <fullName evidence="5">Uncharacterized protein</fullName>
    </submittedName>
</protein>
<dbReference type="FunFam" id="1.25.40.10:FF:000277">
    <property type="entry name" value="Pentatricopeptide repeat-containing protein, mitochondrial"/>
    <property type="match status" value="1"/>
</dbReference>
<feature type="repeat" description="PPR" evidence="3">
    <location>
        <begin position="597"/>
        <end position="631"/>
    </location>
</feature>
<dbReference type="GO" id="GO:0016556">
    <property type="term" value="P:mRNA modification"/>
    <property type="evidence" value="ECO:0007669"/>
    <property type="project" value="UniProtKB-ARBA"/>
</dbReference>
<dbReference type="Pfam" id="PF20431">
    <property type="entry name" value="E_motif"/>
    <property type="match status" value="1"/>
</dbReference>
<dbReference type="PANTHER" id="PTHR24015:SF548">
    <property type="entry name" value="OS08G0340900 PROTEIN"/>
    <property type="match status" value="1"/>
</dbReference>
<proteinExistence type="inferred from homology"/>
<dbReference type="FunFam" id="1.25.40.10:FF:000344">
    <property type="entry name" value="Pentatricopeptide repeat-containing protein"/>
    <property type="match status" value="1"/>
</dbReference>
<evidence type="ECO:0000256" key="4">
    <source>
        <dbReference type="SAM" id="MobiDB-lite"/>
    </source>
</evidence>
<dbReference type="InterPro" id="IPR046960">
    <property type="entry name" value="PPR_At4g14850-like_plant"/>
</dbReference>
<dbReference type="PROSITE" id="PS51375">
    <property type="entry name" value="PPR"/>
    <property type="match status" value="4"/>
</dbReference>
<dbReference type="GO" id="GO:0005737">
    <property type="term" value="C:cytoplasm"/>
    <property type="evidence" value="ECO:0007669"/>
    <property type="project" value="UniProtKB-ARBA"/>
</dbReference>
<keyword evidence="1" id="KW-0677">Repeat</keyword>
<dbReference type="AlphaFoldDB" id="A0A5N6RHA1"/>
<feature type="repeat" description="PPR" evidence="3">
    <location>
        <begin position="262"/>
        <end position="296"/>
    </location>
</feature>
<evidence type="ECO:0000256" key="1">
    <source>
        <dbReference type="ARBA" id="ARBA00022737"/>
    </source>
</evidence>
<dbReference type="EMBL" id="CM017327">
    <property type="protein sequence ID" value="KAE8098688.1"/>
    <property type="molecule type" value="Genomic_DNA"/>
</dbReference>
<dbReference type="Proteomes" id="UP000327013">
    <property type="component" value="Chromosome 7"/>
</dbReference>
<accession>A0A5N6RHA1</accession>
<keyword evidence="6" id="KW-1185">Reference proteome</keyword>
<dbReference type="InterPro" id="IPR011990">
    <property type="entry name" value="TPR-like_helical_dom_sf"/>
</dbReference>
<evidence type="ECO:0000313" key="6">
    <source>
        <dbReference type="Proteomes" id="UP000327013"/>
    </source>
</evidence>
<name>A0A5N6RHA1_9ROSI</name>
<reference evidence="5 6" key="1">
    <citation type="submission" date="2019-06" db="EMBL/GenBank/DDBJ databases">
        <title>A chromosomal-level reference genome of Carpinus fangiana (Coryloideae, Betulaceae).</title>
        <authorList>
            <person name="Yang X."/>
            <person name="Wang Z."/>
            <person name="Zhang L."/>
            <person name="Hao G."/>
            <person name="Liu J."/>
            <person name="Yang Y."/>
        </authorList>
    </citation>
    <scope>NUCLEOTIDE SEQUENCE [LARGE SCALE GENOMIC DNA]</scope>
    <source>
        <strain evidence="5">Cfa_2016G</strain>
        <tissue evidence="5">Leaf</tissue>
    </source>
</reference>
<evidence type="ECO:0000256" key="2">
    <source>
        <dbReference type="ARBA" id="ARBA00061659"/>
    </source>
</evidence>